<feature type="transmembrane region" description="Helical" evidence="1">
    <location>
        <begin position="34"/>
        <end position="52"/>
    </location>
</feature>
<evidence type="ECO:0000313" key="3">
    <source>
        <dbReference type="EMBL" id="OOP68516.1"/>
    </source>
</evidence>
<evidence type="ECO:0000313" key="2">
    <source>
        <dbReference type="EMBL" id="MDH5163484.1"/>
    </source>
</evidence>
<dbReference type="AlphaFoldDB" id="A0A8E2I846"/>
<sequence>MKFIATLFWTFILVQVLGYVASSMTNTEYSIQTISIIGVIATVLIAILAAAIPKPEVETH</sequence>
<proteinExistence type="predicted"/>
<name>A0A8E2I846_9BACI</name>
<keyword evidence="1" id="KW-0472">Membrane</keyword>
<dbReference type="GeneID" id="79866590"/>
<dbReference type="EMBL" id="MTLA01000104">
    <property type="protein sequence ID" value="OOP68516.1"/>
    <property type="molecule type" value="Genomic_DNA"/>
</dbReference>
<evidence type="ECO:0000313" key="4">
    <source>
        <dbReference type="Proteomes" id="UP000189761"/>
    </source>
</evidence>
<dbReference type="RefSeq" id="WP_058004794.1">
    <property type="nucleotide sequence ID" value="NZ_BOQX01000001.1"/>
</dbReference>
<protein>
    <submittedName>
        <fullName evidence="3">DUF2929 domain-containing protein</fullName>
    </submittedName>
    <submittedName>
        <fullName evidence="2">YjzD family protein</fullName>
    </submittedName>
</protein>
<dbReference type="Proteomes" id="UP000189761">
    <property type="component" value="Unassembled WGS sequence"/>
</dbReference>
<dbReference type="Proteomes" id="UP001159179">
    <property type="component" value="Unassembled WGS sequence"/>
</dbReference>
<gene>
    <name evidence="3" type="ORF">BWZ43_09955</name>
    <name evidence="2" type="ORF">P5X88_21340</name>
</gene>
<organism evidence="3 4">
    <name type="scientific">Heyndrickxia oleronia</name>
    <dbReference type="NCBI Taxonomy" id="38875"/>
    <lineage>
        <taxon>Bacteria</taxon>
        <taxon>Bacillati</taxon>
        <taxon>Bacillota</taxon>
        <taxon>Bacilli</taxon>
        <taxon>Bacillales</taxon>
        <taxon>Bacillaceae</taxon>
        <taxon>Heyndrickxia</taxon>
    </lineage>
</organism>
<reference evidence="3 4" key="1">
    <citation type="submission" date="2017-01" db="EMBL/GenBank/DDBJ databases">
        <title>Draft genome sequence of Bacillus oleronius.</title>
        <authorList>
            <person name="Allam M."/>
        </authorList>
    </citation>
    <scope>NUCLEOTIDE SEQUENCE [LARGE SCALE GENOMIC DNA]</scope>
    <source>
        <strain evidence="3 4">DSM 9356</strain>
    </source>
</reference>
<keyword evidence="1" id="KW-0812">Transmembrane</keyword>
<comment type="caution">
    <text evidence="3">The sequence shown here is derived from an EMBL/GenBank/DDBJ whole genome shotgun (WGS) entry which is preliminary data.</text>
</comment>
<dbReference type="Pfam" id="PF11151">
    <property type="entry name" value="DUF2929"/>
    <property type="match status" value="1"/>
</dbReference>
<dbReference type="InterPro" id="IPR021324">
    <property type="entry name" value="DUF2929"/>
</dbReference>
<accession>A0A8E2I846</accession>
<reference evidence="2" key="2">
    <citation type="submission" date="2023-03" db="EMBL/GenBank/DDBJ databases">
        <title>Bacterial isolates from washroom surfaces on a university campus.</title>
        <authorList>
            <person name="Holman D.B."/>
            <person name="Gzyl K.E."/>
            <person name="Taheri A.E."/>
        </authorList>
    </citation>
    <scope>NUCLEOTIDE SEQUENCE</scope>
    <source>
        <strain evidence="2">RD03</strain>
    </source>
</reference>
<keyword evidence="1" id="KW-1133">Transmembrane helix</keyword>
<keyword evidence="4" id="KW-1185">Reference proteome</keyword>
<dbReference type="EMBL" id="JAROYP010000015">
    <property type="protein sequence ID" value="MDH5163484.1"/>
    <property type="molecule type" value="Genomic_DNA"/>
</dbReference>
<evidence type="ECO:0000256" key="1">
    <source>
        <dbReference type="SAM" id="Phobius"/>
    </source>
</evidence>